<dbReference type="Gene3D" id="2.60.120.650">
    <property type="entry name" value="Cupin"/>
    <property type="match status" value="1"/>
</dbReference>
<accession>A0AAD5WDM6</accession>
<dbReference type="Proteomes" id="UP001196413">
    <property type="component" value="Unassembled WGS sequence"/>
</dbReference>
<evidence type="ECO:0000313" key="3">
    <source>
        <dbReference type="Proteomes" id="UP001196413"/>
    </source>
</evidence>
<dbReference type="AlphaFoldDB" id="A0AAD5WDM6"/>
<protein>
    <recommendedName>
        <fullName evidence="1">DM8 domain-containing protein</fullName>
    </recommendedName>
</protein>
<dbReference type="Pfam" id="PF24472">
    <property type="entry name" value="ARM_KDM8_N"/>
    <property type="match status" value="1"/>
</dbReference>
<evidence type="ECO:0000259" key="1">
    <source>
        <dbReference type="Pfam" id="PF24472"/>
    </source>
</evidence>
<feature type="domain" description="DM8" evidence="1">
    <location>
        <begin position="214"/>
        <end position="268"/>
    </location>
</feature>
<proteinExistence type="predicted"/>
<comment type="caution">
    <text evidence="2">The sequence shown here is derived from an EMBL/GenBank/DDBJ whole genome shotgun (WGS) entry which is preliminary data.</text>
</comment>
<dbReference type="InterPro" id="IPR056520">
    <property type="entry name" value="ARM_KDM8_N"/>
</dbReference>
<reference evidence="2" key="1">
    <citation type="submission" date="2021-06" db="EMBL/GenBank/DDBJ databases">
        <title>Parelaphostrongylus tenuis whole genome reference sequence.</title>
        <authorList>
            <person name="Garwood T.J."/>
            <person name="Larsen P.A."/>
            <person name="Fountain-Jones N.M."/>
            <person name="Garbe J.R."/>
            <person name="Macchietto M.G."/>
            <person name="Kania S.A."/>
            <person name="Gerhold R.W."/>
            <person name="Richards J.E."/>
            <person name="Wolf T.M."/>
        </authorList>
    </citation>
    <scope>NUCLEOTIDE SEQUENCE</scope>
    <source>
        <strain evidence="2">MNPRO001-30</strain>
        <tissue evidence="2">Meninges</tissue>
    </source>
</reference>
<organism evidence="2 3">
    <name type="scientific">Parelaphostrongylus tenuis</name>
    <name type="common">Meningeal worm</name>
    <dbReference type="NCBI Taxonomy" id="148309"/>
    <lineage>
        <taxon>Eukaryota</taxon>
        <taxon>Metazoa</taxon>
        <taxon>Ecdysozoa</taxon>
        <taxon>Nematoda</taxon>
        <taxon>Chromadorea</taxon>
        <taxon>Rhabditida</taxon>
        <taxon>Rhabditina</taxon>
        <taxon>Rhabditomorpha</taxon>
        <taxon>Strongyloidea</taxon>
        <taxon>Metastrongylidae</taxon>
        <taxon>Parelaphostrongylus</taxon>
    </lineage>
</organism>
<evidence type="ECO:0000313" key="2">
    <source>
        <dbReference type="EMBL" id="KAJ1366323.1"/>
    </source>
</evidence>
<sequence length="350" mass="38940">MLNVANLKIKEVVAGPENSADVVTLRAVNDETGAVAGECALSPGQMFLTLECSVETEEFDRSTLLSLLTTEALKIAHERFPKSILIVSAKEQESREYEQFGFIQVAECSSGSPRRLLFPPSRSRLKMIVGNNSCSHSSSTCEICELLKDIESLKYVPLVVLHRLMDARKLGLSIVRTFVRLAMAVQVIQREQPPNTSLSPEMSIIVKDEELLLALAWEKLNTGHFSEVDECWRQLYAAVSLVKSVRLSVSGEYLQAIASADLGLLMGEGIPDQLLQRYAQFCDRLLPPPRPILETSEISLVVPKPLPNSNSIPVFNELSKWDFIDQFLSHSKPAIVRGLIAHWPAVKTWK</sequence>
<gene>
    <name evidence="2" type="ORF">KIN20_026959</name>
</gene>
<keyword evidence="3" id="KW-1185">Reference proteome</keyword>
<name>A0AAD5WDM6_PARTN</name>
<dbReference type="EMBL" id="JAHQIW010005529">
    <property type="protein sequence ID" value="KAJ1366323.1"/>
    <property type="molecule type" value="Genomic_DNA"/>
</dbReference>